<dbReference type="Gene3D" id="1.10.10.10">
    <property type="entry name" value="Winged helix-like DNA-binding domain superfamily/Winged helix DNA-binding domain"/>
    <property type="match status" value="1"/>
</dbReference>
<dbReference type="Gene3D" id="1.25.40.10">
    <property type="entry name" value="Tetratricopeptide repeat domain"/>
    <property type="match status" value="1"/>
</dbReference>
<evidence type="ECO:0000313" key="6">
    <source>
        <dbReference type="Proteomes" id="UP000273252"/>
    </source>
</evidence>
<dbReference type="GO" id="GO:0006355">
    <property type="term" value="P:regulation of DNA-templated transcription"/>
    <property type="evidence" value="ECO:0007669"/>
    <property type="project" value="InterPro"/>
</dbReference>
<evidence type="ECO:0000256" key="2">
    <source>
        <dbReference type="PROSITE-ProRule" id="PRU01091"/>
    </source>
</evidence>
<dbReference type="RefSeq" id="WP_120029621.1">
    <property type="nucleotide sequence ID" value="NZ_QVMU01000002.1"/>
</dbReference>
<name>A0A3A6QNP5_9VIBR</name>
<feature type="domain" description="OmpR/PhoB-type" evidence="4">
    <location>
        <begin position="1"/>
        <end position="98"/>
    </location>
</feature>
<feature type="DNA-binding region" description="OmpR/PhoB-type" evidence="2">
    <location>
        <begin position="1"/>
        <end position="98"/>
    </location>
</feature>
<protein>
    <recommendedName>
        <fullName evidence="4">OmpR/PhoB-type domain-containing protein</fullName>
    </recommendedName>
</protein>
<organism evidence="5 6">
    <name type="scientific">Vibrio sinensis</name>
    <dbReference type="NCBI Taxonomy" id="2302434"/>
    <lineage>
        <taxon>Bacteria</taxon>
        <taxon>Pseudomonadati</taxon>
        <taxon>Pseudomonadota</taxon>
        <taxon>Gammaproteobacteria</taxon>
        <taxon>Vibrionales</taxon>
        <taxon>Vibrionaceae</taxon>
        <taxon>Vibrio</taxon>
    </lineage>
</organism>
<dbReference type="CDD" id="cd00383">
    <property type="entry name" value="trans_reg_C"/>
    <property type="match status" value="1"/>
</dbReference>
<dbReference type="PROSITE" id="PS51755">
    <property type="entry name" value="OMPR_PHOB"/>
    <property type="match status" value="1"/>
</dbReference>
<sequence>MYIINGINFNSLEQTISYDDKSILLNPKANQLLLFMVQHPKQTLSREEILTSVWSRDFVSDHSLTQAVSDLRKALAELGQEYKSLIVTRPKAGYVFEATVTILPQPATVGDDSSTLLVQPRSHIKGLLGICAVAFIAAIVCTTWWLTQRTAVNKRSIDPYNMVFVTFKAEPEYEHLAFGLSDLINYRVNQQGRYRSSLVYEKSSELSDRAALVMSGEIDEDNNKLALIFYIYDNLSNRKVFQQKYALTDDVISTVPTTILSDIENALEVPFDHDIITKLDRQYPKDPDMFNLIHQAHYASNIITVRSLYSAIKLYDQVLTKEPTLEIAAAERFISATILNSIQPNAILEPEMNRLFDSLMGIDDELHAPIYYEALAIHAFLLGAPPKAKEYLSLALATRESWTSNIIAGKISQAEKKDYQAAISYKRAYSMKPDESTLKVISSLFYATDLKKFGMQ</sequence>
<keyword evidence="6" id="KW-1185">Reference proteome</keyword>
<evidence type="ECO:0000256" key="1">
    <source>
        <dbReference type="ARBA" id="ARBA00023125"/>
    </source>
</evidence>
<dbReference type="InterPro" id="IPR011990">
    <property type="entry name" value="TPR-like_helical_dom_sf"/>
</dbReference>
<dbReference type="Proteomes" id="UP000273252">
    <property type="component" value="Unassembled WGS sequence"/>
</dbReference>
<dbReference type="EMBL" id="QVMU01000002">
    <property type="protein sequence ID" value="RJX74285.1"/>
    <property type="molecule type" value="Genomic_DNA"/>
</dbReference>
<proteinExistence type="predicted"/>
<dbReference type="AlphaFoldDB" id="A0A3A6QNP5"/>
<dbReference type="InterPro" id="IPR036388">
    <property type="entry name" value="WH-like_DNA-bd_sf"/>
</dbReference>
<dbReference type="SMART" id="SM00862">
    <property type="entry name" value="Trans_reg_C"/>
    <property type="match status" value="1"/>
</dbReference>
<dbReference type="InterPro" id="IPR016032">
    <property type="entry name" value="Sig_transdc_resp-reg_C-effctor"/>
</dbReference>
<gene>
    <name evidence="5" type="ORF">DZ860_03900</name>
</gene>
<evidence type="ECO:0000259" key="4">
    <source>
        <dbReference type="PROSITE" id="PS51755"/>
    </source>
</evidence>
<keyword evidence="1 2" id="KW-0238">DNA-binding</keyword>
<keyword evidence="3" id="KW-0472">Membrane</keyword>
<keyword evidence="3" id="KW-0812">Transmembrane</keyword>
<keyword evidence="3" id="KW-1133">Transmembrane helix</keyword>
<feature type="transmembrane region" description="Helical" evidence="3">
    <location>
        <begin position="126"/>
        <end position="146"/>
    </location>
</feature>
<dbReference type="GO" id="GO:0000160">
    <property type="term" value="P:phosphorelay signal transduction system"/>
    <property type="evidence" value="ECO:0007669"/>
    <property type="project" value="InterPro"/>
</dbReference>
<evidence type="ECO:0000256" key="3">
    <source>
        <dbReference type="SAM" id="Phobius"/>
    </source>
</evidence>
<evidence type="ECO:0000313" key="5">
    <source>
        <dbReference type="EMBL" id="RJX74285.1"/>
    </source>
</evidence>
<dbReference type="InterPro" id="IPR001867">
    <property type="entry name" value="OmpR/PhoB-type_DNA-bd"/>
</dbReference>
<comment type="caution">
    <text evidence="5">The sequence shown here is derived from an EMBL/GenBank/DDBJ whole genome shotgun (WGS) entry which is preliminary data.</text>
</comment>
<reference evidence="5 6" key="1">
    <citation type="submission" date="2018-08" db="EMBL/GenBank/DDBJ databases">
        <title>Vibrio isolated from the Eastern China Marginal Seas.</title>
        <authorList>
            <person name="Li Y."/>
        </authorList>
    </citation>
    <scope>NUCLEOTIDE SEQUENCE [LARGE SCALE GENOMIC DNA]</scope>
    <source>
        <strain evidence="5 6">BEI233</strain>
    </source>
</reference>
<dbReference type="SUPFAM" id="SSF46894">
    <property type="entry name" value="C-terminal effector domain of the bipartite response regulators"/>
    <property type="match status" value="1"/>
</dbReference>
<accession>A0A3A6QNP5</accession>
<dbReference type="OrthoDB" id="1971692at2"/>
<dbReference type="Pfam" id="PF00486">
    <property type="entry name" value="Trans_reg_C"/>
    <property type="match status" value="1"/>
</dbReference>
<dbReference type="GO" id="GO:0003677">
    <property type="term" value="F:DNA binding"/>
    <property type="evidence" value="ECO:0007669"/>
    <property type="project" value="UniProtKB-UniRule"/>
</dbReference>